<evidence type="ECO:0000313" key="5">
    <source>
        <dbReference type="Proteomes" id="UP000199103"/>
    </source>
</evidence>
<keyword evidence="2" id="KW-0813">Transport</keyword>
<dbReference type="STRING" id="630515.SAMN04489812_5845"/>
<dbReference type="PANTHER" id="PTHR30061">
    <property type="entry name" value="MALTOSE-BINDING PERIPLASMIC PROTEIN"/>
    <property type="match status" value="1"/>
</dbReference>
<evidence type="ECO:0000256" key="1">
    <source>
        <dbReference type="ARBA" id="ARBA00008520"/>
    </source>
</evidence>
<proteinExistence type="inferred from homology"/>
<sequence length="440" mass="47717">MRRRSLLGLGGLLAVAGCAGGGADQAATTRRAADWDIPGTDPEAVLNVVGIIDPQTDTINDVIAAFEKAHPRIKINYQYVPFDSLNSVLDSRITSRTGDPDVFWVDQPRVPALAVRGYLTDLTRQFTPLTGALQPSSVRNGIYEDKLYALPLSDSTQLLYYNKEILAEAGIAEPPAALDKPISWQQLRQDARRAQQRAGAQNGLLLGQVNRYYQLEPLPVSAGGGAGGSGPHNLTPAVDNPGWNSAMDFYRSLFSDRISPRGMAPEQVDSTYLAGRTAYLIEGDWMVSKLNDSDLRWGVARHPVWQGGRPATPNGSWSVGINPFSGQKPAAAIFLRWLAVDGKGGYSSYRSAAELPANRKGLTAHLGSEMFTDTASGRQAAKIISYQSAQTSVPRLQTPGYIEFEDIIGRTFADVSNGIAPRRALASAQEQLEAAWQQYR</sequence>
<dbReference type="RefSeq" id="WP_091530658.1">
    <property type="nucleotide sequence ID" value="NZ_LT629772.1"/>
</dbReference>
<reference evidence="4 5" key="1">
    <citation type="submission" date="2016-10" db="EMBL/GenBank/DDBJ databases">
        <authorList>
            <person name="de Groot N.N."/>
        </authorList>
    </citation>
    <scope>NUCLEOTIDE SEQUENCE [LARGE SCALE GENOMIC DNA]</scope>
    <source>
        <strain evidence="4 5">DSM 21800</strain>
    </source>
</reference>
<comment type="similarity">
    <text evidence="1">Belongs to the bacterial solute-binding protein 1 family.</text>
</comment>
<dbReference type="Proteomes" id="UP000199103">
    <property type="component" value="Chromosome I"/>
</dbReference>
<dbReference type="InterPro" id="IPR006059">
    <property type="entry name" value="SBP"/>
</dbReference>
<dbReference type="GO" id="GO:0042956">
    <property type="term" value="P:maltodextrin transmembrane transport"/>
    <property type="evidence" value="ECO:0007669"/>
    <property type="project" value="TreeGrafter"/>
</dbReference>
<protein>
    <submittedName>
        <fullName evidence="4">Carbohydrate ABC transporter substrate-binding protein, CUT1 family</fullName>
    </submittedName>
</protein>
<keyword evidence="3" id="KW-0732">Signal</keyword>
<evidence type="ECO:0000256" key="3">
    <source>
        <dbReference type="ARBA" id="ARBA00022729"/>
    </source>
</evidence>
<keyword evidence="5" id="KW-1185">Reference proteome</keyword>
<dbReference type="CDD" id="cd13585">
    <property type="entry name" value="PBP2_TMBP_like"/>
    <property type="match status" value="1"/>
</dbReference>
<dbReference type="AlphaFoldDB" id="A0A1H2AD35"/>
<dbReference type="Pfam" id="PF01547">
    <property type="entry name" value="SBP_bac_1"/>
    <property type="match status" value="1"/>
</dbReference>
<dbReference type="SUPFAM" id="SSF53850">
    <property type="entry name" value="Periplasmic binding protein-like II"/>
    <property type="match status" value="1"/>
</dbReference>
<dbReference type="GO" id="GO:0015768">
    <property type="term" value="P:maltose transport"/>
    <property type="evidence" value="ECO:0007669"/>
    <property type="project" value="TreeGrafter"/>
</dbReference>
<dbReference type="OrthoDB" id="2510110at2"/>
<accession>A0A1H2AD35</accession>
<dbReference type="PANTHER" id="PTHR30061:SF50">
    <property type="entry name" value="MALTOSE_MALTODEXTRIN-BINDING PERIPLASMIC PROTEIN"/>
    <property type="match status" value="1"/>
</dbReference>
<dbReference type="EMBL" id="LT629772">
    <property type="protein sequence ID" value="SDT43881.1"/>
    <property type="molecule type" value="Genomic_DNA"/>
</dbReference>
<dbReference type="GO" id="GO:1901982">
    <property type="term" value="F:maltose binding"/>
    <property type="evidence" value="ECO:0007669"/>
    <property type="project" value="TreeGrafter"/>
</dbReference>
<dbReference type="GO" id="GO:0055052">
    <property type="term" value="C:ATP-binding cassette (ABC) transporter complex, substrate-binding subunit-containing"/>
    <property type="evidence" value="ECO:0007669"/>
    <property type="project" value="TreeGrafter"/>
</dbReference>
<dbReference type="Gene3D" id="3.40.190.10">
    <property type="entry name" value="Periplasmic binding protein-like II"/>
    <property type="match status" value="1"/>
</dbReference>
<gene>
    <name evidence="4" type="ORF">SAMN04489812_5845</name>
</gene>
<organism evidence="4 5">
    <name type="scientific">Microlunatus soli</name>
    <dbReference type="NCBI Taxonomy" id="630515"/>
    <lineage>
        <taxon>Bacteria</taxon>
        <taxon>Bacillati</taxon>
        <taxon>Actinomycetota</taxon>
        <taxon>Actinomycetes</taxon>
        <taxon>Propionibacteriales</taxon>
        <taxon>Propionibacteriaceae</taxon>
        <taxon>Microlunatus</taxon>
    </lineage>
</organism>
<dbReference type="PROSITE" id="PS51257">
    <property type="entry name" value="PROKAR_LIPOPROTEIN"/>
    <property type="match status" value="1"/>
</dbReference>
<evidence type="ECO:0000256" key="2">
    <source>
        <dbReference type="ARBA" id="ARBA00022448"/>
    </source>
</evidence>
<name>A0A1H2AD35_9ACTN</name>
<evidence type="ECO:0000313" key="4">
    <source>
        <dbReference type="EMBL" id="SDT43881.1"/>
    </source>
</evidence>